<keyword evidence="1" id="KW-1133">Transmembrane helix</keyword>
<comment type="caution">
    <text evidence="2">The sequence shown here is derived from an EMBL/GenBank/DDBJ whole genome shotgun (WGS) entry which is preliminary data.</text>
</comment>
<sequence length="36" mass="4362">MLLTFFEVLIVVTILFLYFTFVSKLISINKLKIYYK</sequence>
<keyword evidence="3" id="KW-1185">Reference proteome</keyword>
<dbReference type="Proteomes" id="UP000008553">
    <property type="component" value="Unassembled WGS sequence"/>
</dbReference>
<evidence type="ECO:0000313" key="3">
    <source>
        <dbReference type="Proteomes" id="UP000008553"/>
    </source>
</evidence>
<proteinExistence type="predicted"/>
<reference evidence="2 3" key="1">
    <citation type="journal article" date="2002" name="Nature">
        <title>Genome sequence and comparative analysis of the model rodent malaria parasite Plasmodium yoelii yoelii.</title>
        <authorList>
            <person name="Carlton J.M."/>
            <person name="Angiuoli S.V."/>
            <person name="Suh B.B."/>
            <person name="Kooij T.W."/>
            <person name="Pertea M."/>
            <person name="Silva J.C."/>
            <person name="Ermolaeva M.D."/>
            <person name="Allen J.E."/>
            <person name="Selengut J.D."/>
            <person name="Koo H.L."/>
            <person name="Peterson J.D."/>
            <person name="Pop M."/>
            <person name="Kosack D.S."/>
            <person name="Shumway M.F."/>
            <person name="Bidwell S.L."/>
            <person name="Shallom S.J."/>
            <person name="van Aken S.E."/>
            <person name="Riedmuller S.B."/>
            <person name="Feldblyum T.V."/>
            <person name="Cho J.K."/>
            <person name="Quackenbush J."/>
            <person name="Sedegah M."/>
            <person name="Shoaibi A."/>
            <person name="Cummings L.M."/>
            <person name="Florens L."/>
            <person name="Yates J.R."/>
            <person name="Raine J.D."/>
            <person name="Sinden R.E."/>
            <person name="Harris M.A."/>
            <person name="Cunningham D.A."/>
            <person name="Preiser P.R."/>
            <person name="Bergman L.W."/>
            <person name="Vaidya A.B."/>
            <person name="van Lin L.H."/>
            <person name="Janse C.J."/>
            <person name="Waters A.P."/>
            <person name="Smith H.O."/>
            <person name="White O.R."/>
            <person name="Salzberg S.L."/>
            <person name="Venter J.C."/>
            <person name="Fraser C.M."/>
            <person name="Hoffman S.L."/>
            <person name="Gardner M.J."/>
            <person name="Carucci D.J."/>
        </authorList>
    </citation>
    <scope>NUCLEOTIDE SEQUENCE [LARGE SCALE GENOMIC DNA]</scope>
    <source>
        <strain evidence="2 3">17XNL</strain>
    </source>
</reference>
<keyword evidence="1" id="KW-0812">Transmembrane</keyword>
<dbReference type="EMBL" id="AABL01001343">
    <property type="protein sequence ID" value="EAA16288.1"/>
    <property type="molecule type" value="Genomic_DNA"/>
</dbReference>
<feature type="transmembrane region" description="Helical" evidence="1">
    <location>
        <begin position="6"/>
        <end position="26"/>
    </location>
</feature>
<dbReference type="PaxDb" id="73239-Q7RGB8"/>
<dbReference type="InParanoid" id="Q7RGB8"/>
<gene>
    <name evidence="2" type="ORF">PY04429</name>
</gene>
<accession>Q7RGB8</accession>
<dbReference type="AlphaFoldDB" id="Q7RGB8"/>
<organism evidence="2 3">
    <name type="scientific">Plasmodium yoelii yoelii</name>
    <dbReference type="NCBI Taxonomy" id="73239"/>
    <lineage>
        <taxon>Eukaryota</taxon>
        <taxon>Sar</taxon>
        <taxon>Alveolata</taxon>
        <taxon>Apicomplexa</taxon>
        <taxon>Aconoidasida</taxon>
        <taxon>Haemosporida</taxon>
        <taxon>Plasmodiidae</taxon>
        <taxon>Plasmodium</taxon>
        <taxon>Plasmodium (Vinckeia)</taxon>
    </lineage>
</organism>
<name>Q7RGB8_PLAYO</name>
<protein>
    <submittedName>
        <fullName evidence="2">Uncharacterized protein</fullName>
    </submittedName>
</protein>
<evidence type="ECO:0000256" key="1">
    <source>
        <dbReference type="SAM" id="Phobius"/>
    </source>
</evidence>
<keyword evidence="1" id="KW-0472">Membrane</keyword>
<evidence type="ECO:0000313" key="2">
    <source>
        <dbReference type="EMBL" id="EAA16288.1"/>
    </source>
</evidence>